<feature type="repeat" description="WD" evidence="3">
    <location>
        <begin position="1678"/>
        <end position="1719"/>
    </location>
</feature>
<dbReference type="Pfam" id="PF00656">
    <property type="entry name" value="Peptidase_C14"/>
    <property type="match status" value="1"/>
</dbReference>
<dbReference type="GO" id="GO:0006508">
    <property type="term" value="P:proteolysis"/>
    <property type="evidence" value="ECO:0007669"/>
    <property type="project" value="InterPro"/>
</dbReference>
<feature type="repeat" description="WD" evidence="3">
    <location>
        <begin position="1120"/>
        <end position="1151"/>
    </location>
</feature>
<evidence type="ECO:0000256" key="2">
    <source>
        <dbReference type="ARBA" id="ARBA00022737"/>
    </source>
</evidence>
<sequence>MCPRAVTKKKPQATKQQTQIAKLWILLVGVNQYQDAELPSLQYSALDCQGLGEALTEATATFPAREVIIHHDFADRKPVLYTVRDSLEKILASAQHDDTILFYFSGHGILAEETQQVYLCLGDTQKNNLTETGLPLQEILKRLGNTQASQQLVWLDACHSGGMTLRGIAKNNAVVANPTKQLVKVLRLKAQQSKGFYALLSCDQTQQSWEFPELGHGVFTYYLMRGLRGEAADSQGTIEADALYQYVYHQTLRYIDRSNQQIRLINQQKSSRGERQLQSEYPLQTPKRIVEGFGKVVIGKQGIKDNNSLPRRALVVDGLGNNQTTLDLSKVLRGKGGFELEYFPPNGKQWKDVKDAINSCLQTSTSTEETTTAFLYLRGRIKCGKAGEAWLVLRDGVYISREWLRKVLQQSPVTQQIIILDCPEKNDVSQWVEDLKLEYDRGQCIIASNNINPVGVFRETQIPKNQNIQQFTQALISTLQKSDPANGLSVAAWISQLQVELAGSSITPQIWLSGIRGVIEVLPAKRKKSNKQDDSTIFDINVCPYMGLRAFTEDNAQYFYGREALVQKLIGHISHKNTLAVVGASGSGKSSVIQAGLFNQLKQGKQIPQSDNWMLRCVRPGNNPFQSLAQCLIEEGTPQEKAQQQLQIEGLLYQGVEGFVQWLRTRPEPMVVLAIDQFEELFTLASETDRYKFIELLLKTIEYCGDRFSLILTIRADFVANCLEIAELSQILQQNSVLVPPYLTESDYRDAIVKPAKQVGLKVEPSLVEVLLQELDGATGDLPLLQFVLQKLWENRKDGVLTLNAYKQLGGIKGALEQQAQELYESLDEETQDCARWIFLNLTKIGEGTEDTRRRVTKSDLIVTKYPVALVEKTLQKLTAAKLIVTNLDNGIITGTSRSGSNPADDDELLQEAMQQEATVEVVHEILIRHWTTLRWWLEENRARLQLQRQIEQAATLWQKKNKQPDFLLKGVRLAEAEDIYIKYNDELTNTAQDFLAACIEERLKSKQEIKRRLRRTQITAVALGILGVAATAFGSLAYRQKLITQIENIDAMNASSEALLLSNQQLESVVTSIKAGKQLQQIGNLGKKLIGNDNWQQTKIKTAATIQQAIYGTQEINRLQSHSQKVNAVAYSVDGELIATASDDNTIKIWTKEGKLLNSLTGHRDRVTSISFKPIIKDATTKDNVHLLVSGSADKTAILWEIKSNQAKQVKQLQGHTDWITDVITIEQENSLLIASASRDGNIKLWREDGTLIDTLSSHQGWINSIEFSQSYLVSGGADGKVIIWDLGNNNIRQIETIQASQDSITDLTISSDEKNIAAGTDYGEISLWNVTDNSKGDSLKDSRPIARIAPTDNEIVNSITFSPDNQLLAVATDNSINIYSRDGILQQTLNGHNGGVLDIEFEGNKSFTPTDNNNENQDNAEIRKNYTLVSAGADKTGRVWNISQPTSLEEGGIYNIATSPINPDIFATAGFDGKIRIWLQNKNNNSKELIYTCSGHKSTVNQIKYSPDGKILASASADNTIKLWDTEKGQLITTIEGHQAGINSITFSLTPLGSPYKEGSQLLISGDEDGIVKLWNLENNTAKPIADLTGHTDSLKTVAISSDNKYIASAGYDKTIKIWNLKGELLQSIDAHNLAITDLQFTADNKSLASASWDNTIKLWDIQASGEVNPTPLQTLSGHQDGVTDLLFSKNGNLLVSASADRTIKIWNIKDGSLIKTLQGHVSQINSIAFSNNEQNIISADEQQGLFWWNLKLDNLLGKGCNRVANYFQYNSSIEKSDRSICS</sequence>
<gene>
    <name evidence="6" type="ORF">H1P_1200002</name>
</gene>
<dbReference type="RefSeq" id="WP_144869529.1">
    <property type="nucleotide sequence ID" value="NZ_LR213873.1"/>
</dbReference>
<feature type="repeat" description="WD" evidence="3">
    <location>
        <begin position="1590"/>
        <end position="1624"/>
    </location>
</feature>
<feature type="repeat" description="WD" evidence="3">
    <location>
        <begin position="1257"/>
        <end position="1296"/>
    </location>
</feature>
<name>A0A563VK23_9CYAN</name>
<feature type="repeat" description="WD" evidence="3">
    <location>
        <begin position="1631"/>
        <end position="1672"/>
    </location>
</feature>
<accession>A0A563VK23</accession>
<reference evidence="6 7" key="1">
    <citation type="submission" date="2019-01" db="EMBL/GenBank/DDBJ databases">
        <authorList>
            <person name="Brito A."/>
        </authorList>
    </citation>
    <scope>NUCLEOTIDE SEQUENCE [LARGE SCALE GENOMIC DNA]</scope>
    <source>
        <strain evidence="6">1</strain>
    </source>
</reference>
<feature type="repeat" description="WD" evidence="3">
    <location>
        <begin position="1720"/>
        <end position="1754"/>
    </location>
</feature>
<dbReference type="InterPro" id="IPR049052">
    <property type="entry name" value="nSTAND1"/>
</dbReference>
<evidence type="ECO:0000313" key="7">
    <source>
        <dbReference type="Proteomes" id="UP000320055"/>
    </source>
</evidence>
<feature type="domain" description="Peptidase C14 caspase" evidence="4">
    <location>
        <begin position="25"/>
        <end position="233"/>
    </location>
</feature>
<evidence type="ECO:0000256" key="1">
    <source>
        <dbReference type="ARBA" id="ARBA00022574"/>
    </source>
</evidence>
<keyword evidence="1 3" id="KW-0853">WD repeat</keyword>
<dbReference type="InterPro" id="IPR036322">
    <property type="entry name" value="WD40_repeat_dom_sf"/>
</dbReference>
<dbReference type="InterPro" id="IPR011600">
    <property type="entry name" value="Pept_C14_caspase"/>
</dbReference>
<dbReference type="InterPro" id="IPR027417">
    <property type="entry name" value="P-loop_NTPase"/>
</dbReference>
<feature type="repeat" description="WD" evidence="3">
    <location>
        <begin position="1214"/>
        <end position="1247"/>
    </location>
</feature>
<dbReference type="Pfam" id="PF00400">
    <property type="entry name" value="WD40"/>
    <property type="match status" value="13"/>
</dbReference>
<feature type="repeat" description="WD" evidence="3">
    <location>
        <begin position="1495"/>
        <end position="1536"/>
    </location>
</feature>
<feature type="domain" description="Novel STAND NTPase 1" evidence="5">
    <location>
        <begin position="544"/>
        <end position="965"/>
    </location>
</feature>
<dbReference type="PANTHER" id="PTHR22847">
    <property type="entry name" value="WD40 REPEAT PROTEIN"/>
    <property type="match status" value="1"/>
</dbReference>
<evidence type="ECO:0000313" key="6">
    <source>
        <dbReference type="EMBL" id="VEP11789.1"/>
    </source>
</evidence>
<dbReference type="InterPro" id="IPR029030">
    <property type="entry name" value="Caspase-like_dom_sf"/>
</dbReference>
<organism evidence="6 7">
    <name type="scientific">Hyella patelloides LEGE 07179</name>
    <dbReference type="NCBI Taxonomy" id="945734"/>
    <lineage>
        <taxon>Bacteria</taxon>
        <taxon>Bacillati</taxon>
        <taxon>Cyanobacteriota</taxon>
        <taxon>Cyanophyceae</taxon>
        <taxon>Pleurocapsales</taxon>
        <taxon>Hyellaceae</taxon>
        <taxon>Hyella</taxon>
    </lineage>
</organism>
<keyword evidence="7" id="KW-1185">Reference proteome</keyword>
<evidence type="ECO:0000259" key="4">
    <source>
        <dbReference type="Pfam" id="PF00656"/>
    </source>
</evidence>
<dbReference type="PANTHER" id="PTHR22847:SF637">
    <property type="entry name" value="WD REPEAT DOMAIN 5B"/>
    <property type="match status" value="1"/>
</dbReference>
<proteinExistence type="predicted"/>
<dbReference type="Gene3D" id="3.40.50.300">
    <property type="entry name" value="P-loop containing nucleotide triphosphate hydrolases"/>
    <property type="match status" value="1"/>
</dbReference>
<dbReference type="Pfam" id="PF20703">
    <property type="entry name" value="nSTAND1"/>
    <property type="match status" value="1"/>
</dbReference>
<dbReference type="GO" id="GO:0004197">
    <property type="term" value="F:cysteine-type endopeptidase activity"/>
    <property type="evidence" value="ECO:0007669"/>
    <property type="project" value="InterPro"/>
</dbReference>
<dbReference type="SUPFAM" id="SSF52540">
    <property type="entry name" value="P-loop containing nucleoside triphosphate hydrolases"/>
    <property type="match status" value="1"/>
</dbReference>
<dbReference type="CDD" id="cd00200">
    <property type="entry name" value="WD40"/>
    <property type="match status" value="3"/>
</dbReference>
<dbReference type="InterPro" id="IPR001680">
    <property type="entry name" value="WD40_rpt"/>
</dbReference>
<dbReference type="PROSITE" id="PS00678">
    <property type="entry name" value="WD_REPEATS_1"/>
    <property type="match status" value="7"/>
</dbReference>
<dbReference type="PROSITE" id="PS50082">
    <property type="entry name" value="WD_REPEATS_2"/>
    <property type="match status" value="11"/>
</dbReference>
<feature type="repeat" description="WD" evidence="3">
    <location>
        <begin position="1299"/>
        <end position="1340"/>
    </location>
</feature>
<evidence type="ECO:0000256" key="3">
    <source>
        <dbReference type="PROSITE-ProRule" id="PRU00221"/>
    </source>
</evidence>
<keyword evidence="2" id="KW-0677">Repeat</keyword>
<protein>
    <submittedName>
        <fullName evidence="6">Uncharacterized protein</fullName>
    </submittedName>
</protein>
<dbReference type="Gene3D" id="2.130.10.10">
    <property type="entry name" value="YVTN repeat-like/Quinoprotein amine dehydrogenase"/>
    <property type="match status" value="5"/>
</dbReference>
<evidence type="ECO:0000259" key="5">
    <source>
        <dbReference type="Pfam" id="PF20703"/>
    </source>
</evidence>
<feature type="repeat" description="WD" evidence="3">
    <location>
        <begin position="1537"/>
        <end position="1587"/>
    </location>
</feature>
<dbReference type="PROSITE" id="PS50294">
    <property type="entry name" value="WD_REPEATS_REGION"/>
    <property type="match status" value="7"/>
</dbReference>
<dbReference type="EMBL" id="CAACVJ010000025">
    <property type="protein sequence ID" value="VEP11789.1"/>
    <property type="molecule type" value="Genomic_DNA"/>
</dbReference>
<dbReference type="InterPro" id="IPR020472">
    <property type="entry name" value="WD40_PAC1"/>
</dbReference>
<dbReference type="Proteomes" id="UP000320055">
    <property type="component" value="Unassembled WGS sequence"/>
</dbReference>
<dbReference type="Gene3D" id="3.40.50.1460">
    <property type="match status" value="1"/>
</dbReference>
<dbReference type="SUPFAM" id="SSF52129">
    <property type="entry name" value="Caspase-like"/>
    <property type="match status" value="1"/>
</dbReference>
<dbReference type="InterPro" id="IPR015943">
    <property type="entry name" value="WD40/YVTN_repeat-like_dom_sf"/>
</dbReference>
<dbReference type="OrthoDB" id="414840at2"/>
<feature type="repeat" description="WD" evidence="3">
    <location>
        <begin position="1161"/>
        <end position="1211"/>
    </location>
</feature>
<dbReference type="SMART" id="SM00320">
    <property type="entry name" value="WD40"/>
    <property type="match status" value="14"/>
</dbReference>
<dbReference type="PRINTS" id="PR00320">
    <property type="entry name" value="GPROTEINBRPT"/>
</dbReference>
<dbReference type="SUPFAM" id="SSF50978">
    <property type="entry name" value="WD40 repeat-like"/>
    <property type="match status" value="2"/>
</dbReference>
<dbReference type="InterPro" id="IPR019775">
    <property type="entry name" value="WD40_repeat_CS"/>
</dbReference>